<dbReference type="GO" id="GO:0033592">
    <property type="term" value="F:RNA strand annealing activity"/>
    <property type="evidence" value="ECO:0007669"/>
    <property type="project" value="TreeGrafter"/>
</dbReference>
<feature type="short sequence motif" description="Q motif" evidence="5">
    <location>
        <begin position="3"/>
        <end position="31"/>
    </location>
</feature>
<dbReference type="InterPro" id="IPR027417">
    <property type="entry name" value="P-loop_NTPase"/>
</dbReference>
<evidence type="ECO:0000256" key="3">
    <source>
        <dbReference type="ARBA" id="ARBA00022806"/>
    </source>
</evidence>
<evidence type="ECO:0000256" key="6">
    <source>
        <dbReference type="SAM" id="MobiDB-lite"/>
    </source>
</evidence>
<proteinExistence type="predicted"/>
<comment type="caution">
    <text evidence="10">The sequence shown here is derived from an EMBL/GenBank/DDBJ whole genome shotgun (WGS) entry which is preliminary data.</text>
</comment>
<dbReference type="Gene3D" id="3.40.50.300">
    <property type="entry name" value="P-loop containing nucleotide triphosphate hydrolases"/>
    <property type="match status" value="2"/>
</dbReference>
<feature type="domain" description="Helicase C-terminal" evidence="8">
    <location>
        <begin position="233"/>
        <end position="380"/>
    </location>
</feature>
<evidence type="ECO:0000256" key="5">
    <source>
        <dbReference type="PROSITE-ProRule" id="PRU00552"/>
    </source>
</evidence>
<dbReference type="InterPro" id="IPR044742">
    <property type="entry name" value="DEAD/DEAH_RhlB"/>
</dbReference>
<keyword evidence="2" id="KW-0378">Hydrolase</keyword>
<keyword evidence="4" id="KW-0067">ATP-binding</keyword>
<dbReference type="GO" id="GO:0016787">
    <property type="term" value="F:hydrolase activity"/>
    <property type="evidence" value="ECO:0007669"/>
    <property type="project" value="UniProtKB-KW"/>
</dbReference>
<keyword evidence="3 10" id="KW-0347">Helicase</keyword>
<dbReference type="SMART" id="SM00487">
    <property type="entry name" value="DEXDc"/>
    <property type="match status" value="1"/>
</dbReference>
<protein>
    <submittedName>
        <fullName evidence="10">DEAD/DEAH box helicase</fullName>
    </submittedName>
</protein>
<dbReference type="Proteomes" id="UP000824229">
    <property type="component" value="Unassembled WGS sequence"/>
</dbReference>
<dbReference type="GO" id="GO:0005829">
    <property type="term" value="C:cytosol"/>
    <property type="evidence" value="ECO:0007669"/>
    <property type="project" value="TreeGrafter"/>
</dbReference>
<dbReference type="PROSITE" id="PS51195">
    <property type="entry name" value="Q_MOTIF"/>
    <property type="match status" value="1"/>
</dbReference>
<feature type="region of interest" description="Disordered" evidence="6">
    <location>
        <begin position="396"/>
        <end position="434"/>
    </location>
</feature>
<dbReference type="InterPro" id="IPR050547">
    <property type="entry name" value="DEAD_box_RNA_helicases"/>
</dbReference>
<dbReference type="GO" id="GO:0005524">
    <property type="term" value="F:ATP binding"/>
    <property type="evidence" value="ECO:0007669"/>
    <property type="project" value="UniProtKB-KW"/>
</dbReference>
<dbReference type="PANTHER" id="PTHR47963">
    <property type="entry name" value="DEAD-BOX ATP-DEPENDENT RNA HELICASE 47, MITOCHONDRIAL"/>
    <property type="match status" value="1"/>
</dbReference>
<dbReference type="GO" id="GO:0003724">
    <property type="term" value="F:RNA helicase activity"/>
    <property type="evidence" value="ECO:0007669"/>
    <property type="project" value="InterPro"/>
</dbReference>
<gene>
    <name evidence="10" type="ORF">H9872_01990</name>
</gene>
<dbReference type="Pfam" id="PF00271">
    <property type="entry name" value="Helicase_C"/>
    <property type="match status" value="1"/>
</dbReference>
<dbReference type="EMBL" id="JAHLFQ010000037">
    <property type="protein sequence ID" value="MBU3803515.1"/>
    <property type="molecule type" value="Genomic_DNA"/>
</dbReference>
<evidence type="ECO:0000259" key="9">
    <source>
        <dbReference type="PROSITE" id="PS51195"/>
    </source>
</evidence>
<evidence type="ECO:0000259" key="8">
    <source>
        <dbReference type="PROSITE" id="PS51194"/>
    </source>
</evidence>
<dbReference type="InterPro" id="IPR001650">
    <property type="entry name" value="Helicase_C-like"/>
</dbReference>
<dbReference type="SMART" id="SM00490">
    <property type="entry name" value="HELICc"/>
    <property type="match status" value="1"/>
</dbReference>
<dbReference type="Pfam" id="PF00270">
    <property type="entry name" value="DEAD"/>
    <property type="match status" value="1"/>
</dbReference>
<dbReference type="GO" id="GO:0009409">
    <property type="term" value="P:response to cold"/>
    <property type="evidence" value="ECO:0007669"/>
    <property type="project" value="TreeGrafter"/>
</dbReference>
<sequence length="463" mass="51415">MQTSFQTLKLKDELISGLKKQNIVSPTPIQALTYPAFIEGKDLMVESHTGSGKTLAFLLPLFEKINTNLKVNQAIILAPTHELAHQIHEQIKLLSKNSGLSITSILLMGEVSIEKQIVKLREKPQIIVGSPGRILDLMMKKKISASTLETILLDEADNLLESSQSATVKKLLYHIGNHVQVAMFSASMSPHVQKLATPFLKNPVFLHTSEKTALNPNIEHFYIKTDLREKFDTLKKLLLATSTPRALIFVSQHTDTRVLVEKLNYHGFTVATISGKLSKEERKNALAQFKAGKVKLLLSSDLSARGLDVAHITHIFHYDLPLTPQDYLHRAGRSARNGEKGISISILTPKDLGIIGLLERTFKMKPNEIILTKGRIKNLATNDFLEGIQTPKALEEPAVSKKRNKYPKGFNQNKPSKKAKSKENASHSLDTKASSNELDFLTSGTLADALRLIEEAGFTKNNE</sequence>
<accession>A0A9E2KAI2</accession>
<dbReference type="InterPro" id="IPR014001">
    <property type="entry name" value="Helicase_ATP-bd"/>
</dbReference>
<evidence type="ECO:0000313" key="11">
    <source>
        <dbReference type="Proteomes" id="UP000824229"/>
    </source>
</evidence>
<dbReference type="CDD" id="cd00268">
    <property type="entry name" value="DEADc"/>
    <property type="match status" value="1"/>
</dbReference>
<reference evidence="10" key="1">
    <citation type="journal article" date="2021" name="PeerJ">
        <title>Extensive microbial diversity within the chicken gut microbiome revealed by metagenomics and culture.</title>
        <authorList>
            <person name="Gilroy R."/>
            <person name="Ravi A."/>
            <person name="Getino M."/>
            <person name="Pursley I."/>
            <person name="Horton D.L."/>
            <person name="Alikhan N.F."/>
            <person name="Baker D."/>
            <person name="Gharbi K."/>
            <person name="Hall N."/>
            <person name="Watson M."/>
            <person name="Adriaenssens E.M."/>
            <person name="Foster-Nyarko E."/>
            <person name="Jarju S."/>
            <person name="Secka A."/>
            <person name="Antonio M."/>
            <person name="Oren A."/>
            <person name="Chaudhuri R.R."/>
            <person name="La Ragione R."/>
            <person name="Hildebrand F."/>
            <person name="Pallen M.J."/>
        </authorList>
    </citation>
    <scope>NUCLEOTIDE SEQUENCE</scope>
    <source>
        <strain evidence="10">B5-657</strain>
    </source>
</reference>
<dbReference type="CDD" id="cd18787">
    <property type="entry name" value="SF2_C_DEAD"/>
    <property type="match status" value="1"/>
</dbReference>
<dbReference type="GO" id="GO:0005840">
    <property type="term" value="C:ribosome"/>
    <property type="evidence" value="ECO:0007669"/>
    <property type="project" value="TreeGrafter"/>
</dbReference>
<dbReference type="AlphaFoldDB" id="A0A9E2KAI2"/>
<dbReference type="PANTHER" id="PTHR47963:SF7">
    <property type="entry name" value="ATP-DEPENDENT RNA HELICASE YFML-RELATED"/>
    <property type="match status" value="1"/>
</dbReference>
<dbReference type="PROSITE" id="PS51194">
    <property type="entry name" value="HELICASE_CTER"/>
    <property type="match status" value="1"/>
</dbReference>
<dbReference type="SUPFAM" id="SSF52540">
    <property type="entry name" value="P-loop containing nucleoside triphosphate hydrolases"/>
    <property type="match status" value="1"/>
</dbReference>
<evidence type="ECO:0000259" key="7">
    <source>
        <dbReference type="PROSITE" id="PS51192"/>
    </source>
</evidence>
<evidence type="ECO:0000313" key="10">
    <source>
        <dbReference type="EMBL" id="MBU3803515.1"/>
    </source>
</evidence>
<dbReference type="InterPro" id="IPR014014">
    <property type="entry name" value="RNA_helicase_DEAD_Q_motif"/>
</dbReference>
<organism evidence="10 11">
    <name type="scientific">Candidatus Cellulosilyticum pullistercoris</name>
    <dbReference type="NCBI Taxonomy" id="2838521"/>
    <lineage>
        <taxon>Bacteria</taxon>
        <taxon>Bacillati</taxon>
        <taxon>Bacillota</taxon>
        <taxon>Clostridia</taxon>
        <taxon>Lachnospirales</taxon>
        <taxon>Cellulosilyticaceae</taxon>
        <taxon>Cellulosilyticum</taxon>
    </lineage>
</organism>
<dbReference type="PROSITE" id="PS51192">
    <property type="entry name" value="HELICASE_ATP_BIND_1"/>
    <property type="match status" value="1"/>
</dbReference>
<feature type="domain" description="DEAD-box RNA helicase Q" evidence="9">
    <location>
        <begin position="3"/>
        <end position="31"/>
    </location>
</feature>
<name>A0A9E2KAI2_9FIRM</name>
<evidence type="ECO:0000256" key="2">
    <source>
        <dbReference type="ARBA" id="ARBA00022801"/>
    </source>
</evidence>
<feature type="domain" description="Helicase ATP-binding" evidence="7">
    <location>
        <begin position="34"/>
        <end position="206"/>
    </location>
</feature>
<dbReference type="InterPro" id="IPR011545">
    <property type="entry name" value="DEAD/DEAH_box_helicase_dom"/>
</dbReference>
<keyword evidence="1" id="KW-0547">Nucleotide-binding</keyword>
<evidence type="ECO:0000256" key="4">
    <source>
        <dbReference type="ARBA" id="ARBA00022840"/>
    </source>
</evidence>
<reference evidence="10" key="2">
    <citation type="submission" date="2021-04" db="EMBL/GenBank/DDBJ databases">
        <authorList>
            <person name="Gilroy R."/>
        </authorList>
    </citation>
    <scope>NUCLEOTIDE SEQUENCE</scope>
    <source>
        <strain evidence="10">B5-657</strain>
    </source>
</reference>
<evidence type="ECO:0000256" key="1">
    <source>
        <dbReference type="ARBA" id="ARBA00022741"/>
    </source>
</evidence>